<feature type="region of interest" description="Disordered" evidence="1">
    <location>
        <begin position="131"/>
        <end position="153"/>
    </location>
</feature>
<proteinExistence type="predicted"/>
<dbReference type="RefSeq" id="WP_125312608.1">
    <property type="nucleotide sequence ID" value="NZ_RSEC01000058.1"/>
</dbReference>
<feature type="transmembrane region" description="Helical" evidence="2">
    <location>
        <begin position="95"/>
        <end position="114"/>
    </location>
</feature>
<keyword evidence="2" id="KW-1133">Transmembrane helix</keyword>
<organism evidence="3 4">
    <name type="scientific">Amycolatopsis eburnea</name>
    <dbReference type="NCBI Taxonomy" id="2267691"/>
    <lineage>
        <taxon>Bacteria</taxon>
        <taxon>Bacillati</taxon>
        <taxon>Actinomycetota</taxon>
        <taxon>Actinomycetes</taxon>
        <taxon>Pseudonocardiales</taxon>
        <taxon>Pseudonocardiaceae</taxon>
        <taxon>Amycolatopsis</taxon>
    </lineage>
</organism>
<name>A0A427T2X9_9PSEU</name>
<evidence type="ECO:0000313" key="3">
    <source>
        <dbReference type="EMBL" id="RSD13310.1"/>
    </source>
</evidence>
<evidence type="ECO:0000313" key="4">
    <source>
        <dbReference type="Proteomes" id="UP000267081"/>
    </source>
</evidence>
<comment type="caution">
    <text evidence="3">The sequence shown here is derived from an EMBL/GenBank/DDBJ whole genome shotgun (WGS) entry which is preliminary data.</text>
</comment>
<feature type="transmembrane region" description="Helical" evidence="2">
    <location>
        <begin position="55"/>
        <end position="75"/>
    </location>
</feature>
<dbReference type="EMBL" id="RSEC01000058">
    <property type="protein sequence ID" value="RSD13310.1"/>
    <property type="molecule type" value="Genomic_DNA"/>
</dbReference>
<sequence length="153" mass="16516">MLALITGLWFFAGIPWSGFHPIPEVIAGQFADALLGLLLVLGGILLLARKGAGRVLSVVGAALALLALVASTVLAEWHFSFYAGGPAPFDVGSVLLRRALPMLPFVLLLVFAALPSTGRWTRRQRPPMITYGHQPYPQQQYPPHQQGGRPPGW</sequence>
<dbReference type="Proteomes" id="UP000267081">
    <property type="component" value="Unassembled WGS sequence"/>
</dbReference>
<keyword evidence="2" id="KW-0472">Membrane</keyword>
<gene>
    <name evidence="3" type="ORF">EIY87_26585</name>
</gene>
<keyword evidence="4" id="KW-1185">Reference proteome</keyword>
<dbReference type="AlphaFoldDB" id="A0A427T2X9"/>
<feature type="transmembrane region" description="Helical" evidence="2">
    <location>
        <begin position="27"/>
        <end position="48"/>
    </location>
</feature>
<accession>A0A427T2X9</accession>
<keyword evidence="2" id="KW-0812">Transmembrane</keyword>
<evidence type="ECO:0000256" key="1">
    <source>
        <dbReference type="SAM" id="MobiDB-lite"/>
    </source>
</evidence>
<evidence type="ECO:0000256" key="2">
    <source>
        <dbReference type="SAM" id="Phobius"/>
    </source>
</evidence>
<reference evidence="3 4" key="1">
    <citation type="submission" date="2018-12" db="EMBL/GenBank/DDBJ databases">
        <title>Amycolatopsis eburnea sp. nov. actinomycete associate with arbuscular mycorrhiza fungal spore.</title>
        <authorList>
            <person name="Lumyong S."/>
            <person name="Chaiya L."/>
        </authorList>
    </citation>
    <scope>NUCLEOTIDE SEQUENCE [LARGE SCALE GENOMIC DNA]</scope>
    <source>
        <strain evidence="3 4">GLM-1</strain>
    </source>
</reference>
<protein>
    <submittedName>
        <fullName evidence="3">Uncharacterized protein</fullName>
    </submittedName>
</protein>